<dbReference type="Proteomes" id="UP000294194">
    <property type="component" value="Unassembled WGS sequence"/>
</dbReference>
<reference evidence="3" key="1">
    <citation type="submission" date="2019-02" db="EMBL/GenBank/DDBJ databases">
        <title>Glaciihabitans arcticus sp. nov., a psychrotolerant bacterium isolated from polar soil.</title>
        <authorList>
            <person name="Dahal R.H."/>
        </authorList>
    </citation>
    <scope>NUCLEOTIDE SEQUENCE [LARGE SCALE GENOMIC DNA]</scope>
    <source>
        <strain evidence="3">RP-3-7</strain>
    </source>
</reference>
<keyword evidence="1" id="KW-0732">Signal</keyword>
<keyword evidence="3" id="KW-1185">Reference proteome</keyword>
<proteinExistence type="predicted"/>
<feature type="chain" id="PRO_5020528394" description="DUF3558 domain-containing protein" evidence="1">
    <location>
        <begin position="27"/>
        <end position="335"/>
    </location>
</feature>
<gene>
    <name evidence="2" type="ORF">EYE40_00380</name>
</gene>
<dbReference type="RefSeq" id="WP_130980086.1">
    <property type="nucleotide sequence ID" value="NZ_SISG01000001.1"/>
</dbReference>
<name>A0A4Q9GMW0_9MICO</name>
<organism evidence="2 3">
    <name type="scientific">Glaciihabitans arcticus</name>
    <dbReference type="NCBI Taxonomy" id="2668039"/>
    <lineage>
        <taxon>Bacteria</taxon>
        <taxon>Bacillati</taxon>
        <taxon>Actinomycetota</taxon>
        <taxon>Actinomycetes</taxon>
        <taxon>Micrococcales</taxon>
        <taxon>Microbacteriaceae</taxon>
        <taxon>Glaciihabitans</taxon>
    </lineage>
</organism>
<feature type="signal peptide" evidence="1">
    <location>
        <begin position="1"/>
        <end position="26"/>
    </location>
</feature>
<protein>
    <recommendedName>
        <fullName evidence="4">DUF3558 domain-containing protein</fullName>
    </recommendedName>
</protein>
<dbReference type="PROSITE" id="PS51257">
    <property type="entry name" value="PROKAR_LIPOPROTEIN"/>
    <property type="match status" value="1"/>
</dbReference>
<evidence type="ECO:0000313" key="3">
    <source>
        <dbReference type="Proteomes" id="UP000294194"/>
    </source>
</evidence>
<sequence>MTSPLRLLAAAAAVVLLAGCAQPAPAAPVGAPSVPPSVTPTPTATAVANAQPDQLFGGDCAAVATDAQMSKIFGEAVVARKAFDSVENPKAAYEEQRGALECSWMTAKQGWGAVVLVLPEAAAPVGASACRNSGIEAGGQYSCAIETVLSGVQVSGLLWGSGSSNKATVAATKAFTAVLAASAAATSAVALPVLPEGSWSHPMNCEATLIPLDFTAIYGAGTAAWEDGVNDGYYPPALRALWGGSSGSCVVFKESEMLSVQWLGGGRWAESTVRAREDAEVIELEGIELAITSPAAYGGVRLDVFDGPNWLSAVFFDDDADVEAVQLIVSTLDHK</sequence>
<evidence type="ECO:0008006" key="4">
    <source>
        <dbReference type="Google" id="ProtNLM"/>
    </source>
</evidence>
<comment type="caution">
    <text evidence="2">The sequence shown here is derived from an EMBL/GenBank/DDBJ whole genome shotgun (WGS) entry which is preliminary data.</text>
</comment>
<dbReference type="AlphaFoldDB" id="A0A4Q9GMW0"/>
<evidence type="ECO:0000313" key="2">
    <source>
        <dbReference type="EMBL" id="TBN55975.1"/>
    </source>
</evidence>
<evidence type="ECO:0000256" key="1">
    <source>
        <dbReference type="SAM" id="SignalP"/>
    </source>
</evidence>
<dbReference type="EMBL" id="SISG01000001">
    <property type="protein sequence ID" value="TBN55975.1"/>
    <property type="molecule type" value="Genomic_DNA"/>
</dbReference>
<accession>A0A4Q9GMW0</accession>